<feature type="binding site" evidence="9">
    <location>
        <position position="287"/>
    </location>
    <ligand>
        <name>L-histidine</name>
        <dbReference type="ChEBI" id="CHEBI:57595"/>
    </ligand>
</feature>
<gene>
    <name evidence="12" type="ORF">CLV63_11264</name>
</gene>
<dbReference type="GO" id="GO:0005524">
    <property type="term" value="F:ATP binding"/>
    <property type="evidence" value="ECO:0007669"/>
    <property type="project" value="UniProtKB-KW"/>
</dbReference>
<evidence type="ECO:0000313" key="12">
    <source>
        <dbReference type="EMBL" id="PSK96182.1"/>
    </source>
</evidence>
<evidence type="ECO:0000313" key="13">
    <source>
        <dbReference type="Proteomes" id="UP000240542"/>
    </source>
</evidence>
<comment type="subunit">
    <text evidence="2">Homodimer.</text>
</comment>
<dbReference type="PIRSF" id="PIRSF001549">
    <property type="entry name" value="His-tRNA_synth"/>
    <property type="match status" value="1"/>
</dbReference>
<evidence type="ECO:0000256" key="8">
    <source>
        <dbReference type="NCBIfam" id="TIGR00442"/>
    </source>
</evidence>
<name>A0A2P8DG43_9ACTN</name>
<dbReference type="RefSeq" id="WP_106584151.1">
    <property type="nucleotide sequence ID" value="NZ_PYGA01000012.1"/>
</dbReference>
<evidence type="ECO:0000259" key="11">
    <source>
        <dbReference type="PROSITE" id="PS50862"/>
    </source>
</evidence>
<keyword evidence="4" id="KW-0547">Nucleotide-binding</keyword>
<evidence type="ECO:0000256" key="10">
    <source>
        <dbReference type="SAM" id="MobiDB-lite"/>
    </source>
</evidence>
<dbReference type="InterPro" id="IPR004516">
    <property type="entry name" value="HisRS/HisZ"/>
</dbReference>
<dbReference type="EC" id="6.1.1.21" evidence="3 8"/>
<reference evidence="12 13" key="1">
    <citation type="submission" date="2018-03" db="EMBL/GenBank/DDBJ databases">
        <title>Genomic Encyclopedia of Archaeal and Bacterial Type Strains, Phase II (KMG-II): from individual species to whole genera.</title>
        <authorList>
            <person name="Goeker M."/>
        </authorList>
    </citation>
    <scope>NUCLEOTIDE SEQUENCE [LARGE SCALE GENOMIC DNA]</scope>
    <source>
        <strain evidence="12 13">DSM 45312</strain>
    </source>
</reference>
<dbReference type="GO" id="GO:0004821">
    <property type="term" value="F:histidine-tRNA ligase activity"/>
    <property type="evidence" value="ECO:0007669"/>
    <property type="project" value="UniProtKB-UniRule"/>
</dbReference>
<feature type="binding site" evidence="9">
    <location>
        <position position="137"/>
    </location>
    <ligand>
        <name>L-histidine</name>
        <dbReference type="ChEBI" id="CHEBI:57595"/>
    </ligand>
</feature>
<dbReference type="Gene3D" id="3.30.930.10">
    <property type="entry name" value="Bira Bifunctional Protein, Domain 2"/>
    <property type="match status" value="1"/>
</dbReference>
<organism evidence="12 13">
    <name type="scientific">Murinocardiopsis flavida</name>
    <dbReference type="NCBI Taxonomy" id="645275"/>
    <lineage>
        <taxon>Bacteria</taxon>
        <taxon>Bacillati</taxon>
        <taxon>Actinomycetota</taxon>
        <taxon>Actinomycetes</taxon>
        <taxon>Streptosporangiales</taxon>
        <taxon>Nocardiopsidaceae</taxon>
        <taxon>Murinocardiopsis</taxon>
    </lineage>
</organism>
<feature type="binding site" evidence="9">
    <location>
        <position position="141"/>
    </location>
    <ligand>
        <name>L-histidine</name>
        <dbReference type="ChEBI" id="CHEBI:57595"/>
    </ligand>
</feature>
<feature type="region of interest" description="Disordered" evidence="10">
    <location>
        <begin position="406"/>
        <end position="426"/>
    </location>
</feature>
<dbReference type="EMBL" id="PYGA01000012">
    <property type="protein sequence ID" value="PSK96182.1"/>
    <property type="molecule type" value="Genomic_DNA"/>
</dbReference>
<evidence type="ECO:0000256" key="2">
    <source>
        <dbReference type="ARBA" id="ARBA00011738"/>
    </source>
</evidence>
<dbReference type="GO" id="GO:0005737">
    <property type="term" value="C:cytoplasm"/>
    <property type="evidence" value="ECO:0007669"/>
    <property type="project" value="UniProtKB-UniRule"/>
</dbReference>
<comment type="caution">
    <text evidence="12">The sequence shown here is derived from an EMBL/GenBank/DDBJ whole genome shotgun (WGS) entry which is preliminary data.</text>
</comment>
<dbReference type="CDD" id="cd00773">
    <property type="entry name" value="HisRS-like_core"/>
    <property type="match status" value="1"/>
</dbReference>
<proteinExistence type="inferred from homology"/>
<keyword evidence="13" id="KW-1185">Reference proteome</keyword>
<dbReference type="InterPro" id="IPR041715">
    <property type="entry name" value="HisRS-like_core"/>
</dbReference>
<dbReference type="PROSITE" id="PS50862">
    <property type="entry name" value="AA_TRNA_LIGASE_II"/>
    <property type="match status" value="1"/>
</dbReference>
<dbReference type="Pfam" id="PF13393">
    <property type="entry name" value="tRNA-synt_His"/>
    <property type="match status" value="1"/>
</dbReference>
<evidence type="ECO:0000256" key="3">
    <source>
        <dbReference type="ARBA" id="ARBA00012815"/>
    </source>
</evidence>
<dbReference type="Proteomes" id="UP000240542">
    <property type="component" value="Unassembled WGS sequence"/>
</dbReference>
<dbReference type="GO" id="GO:0006427">
    <property type="term" value="P:histidyl-tRNA aminoacylation"/>
    <property type="evidence" value="ECO:0007669"/>
    <property type="project" value="UniProtKB-UniRule"/>
</dbReference>
<comment type="catalytic activity">
    <reaction evidence="7">
        <text>tRNA(His) + L-histidine + ATP = L-histidyl-tRNA(His) + AMP + diphosphate + H(+)</text>
        <dbReference type="Rhea" id="RHEA:17313"/>
        <dbReference type="Rhea" id="RHEA-COMP:9665"/>
        <dbReference type="Rhea" id="RHEA-COMP:9689"/>
        <dbReference type="ChEBI" id="CHEBI:15378"/>
        <dbReference type="ChEBI" id="CHEBI:30616"/>
        <dbReference type="ChEBI" id="CHEBI:33019"/>
        <dbReference type="ChEBI" id="CHEBI:57595"/>
        <dbReference type="ChEBI" id="CHEBI:78442"/>
        <dbReference type="ChEBI" id="CHEBI:78527"/>
        <dbReference type="ChEBI" id="CHEBI:456215"/>
        <dbReference type="EC" id="6.1.1.21"/>
    </reaction>
</comment>
<dbReference type="InterPro" id="IPR015807">
    <property type="entry name" value="His-tRNA-ligase"/>
</dbReference>
<dbReference type="InterPro" id="IPR045864">
    <property type="entry name" value="aa-tRNA-synth_II/BPL/LPL"/>
</dbReference>
<dbReference type="PANTHER" id="PTHR11476:SF7">
    <property type="entry name" value="HISTIDINE--TRNA LIGASE"/>
    <property type="match status" value="1"/>
</dbReference>
<keyword evidence="12" id="KW-0030">Aminoacyl-tRNA synthetase</keyword>
<dbReference type="AlphaFoldDB" id="A0A2P8DG43"/>
<keyword evidence="6" id="KW-0648">Protein biosynthesis</keyword>
<protein>
    <recommendedName>
        <fullName evidence="3 8">Histidine--tRNA ligase</fullName>
        <ecNumber evidence="3 8">6.1.1.21</ecNumber>
    </recommendedName>
</protein>
<feature type="binding site" evidence="9">
    <location>
        <begin position="291"/>
        <end position="292"/>
    </location>
    <ligand>
        <name>L-histidine</name>
        <dbReference type="ChEBI" id="CHEBI:57595"/>
    </ligand>
</feature>
<accession>A0A2P8DG43</accession>
<keyword evidence="5" id="KW-0067">ATP-binding</keyword>
<dbReference type="NCBIfam" id="TIGR00442">
    <property type="entry name" value="hisS"/>
    <property type="match status" value="1"/>
</dbReference>
<dbReference type="SUPFAM" id="SSF55681">
    <property type="entry name" value="Class II aaRS and biotin synthetases"/>
    <property type="match status" value="1"/>
</dbReference>
<evidence type="ECO:0000256" key="5">
    <source>
        <dbReference type="ARBA" id="ARBA00022840"/>
    </source>
</evidence>
<comment type="similarity">
    <text evidence="1">Belongs to the class-II aminoacyl-tRNA synthetase family.</text>
</comment>
<feature type="binding site" evidence="9">
    <location>
        <position position="123"/>
    </location>
    <ligand>
        <name>L-histidine</name>
        <dbReference type="ChEBI" id="CHEBI:57595"/>
    </ligand>
</feature>
<feature type="compositionally biased region" description="Basic and acidic residues" evidence="10">
    <location>
        <begin position="406"/>
        <end position="419"/>
    </location>
</feature>
<dbReference type="InterPro" id="IPR006195">
    <property type="entry name" value="aa-tRNA-synth_II"/>
</dbReference>
<keyword evidence="12" id="KW-0436">Ligase</keyword>
<evidence type="ECO:0000256" key="6">
    <source>
        <dbReference type="ARBA" id="ARBA00022917"/>
    </source>
</evidence>
<evidence type="ECO:0000256" key="7">
    <source>
        <dbReference type="ARBA" id="ARBA00047639"/>
    </source>
</evidence>
<evidence type="ECO:0000256" key="9">
    <source>
        <dbReference type="PIRSR" id="PIRSR001549-1"/>
    </source>
</evidence>
<evidence type="ECO:0000256" key="1">
    <source>
        <dbReference type="ARBA" id="ARBA00008226"/>
    </source>
</evidence>
<feature type="binding site" evidence="9">
    <location>
        <begin position="93"/>
        <end position="95"/>
    </location>
    <ligand>
        <name>L-histidine</name>
        <dbReference type="ChEBI" id="CHEBI:57595"/>
    </ligand>
</feature>
<dbReference type="OrthoDB" id="9800814at2"/>
<sequence length="426" mass="46358">MKTDATPPRGTRDLLPDEVAARDHVSSTVADIYHRFGYQRIETPCVEDLERLTGGQGGENAKLIFAIMKRGLTDPLAGETALKDIADLGLRFDLTVPLTRYYAHNHANLPMPFRAFQLGPVWRAERPQQGRYRQFHQCDIDIIGMPGVLAEIELIEATSQALHAVGLSGTTVRLSDRRILSALAHHARLPEQSWDGFFISLDKLDKIGWDGVGRELVDKRGLAPEAVAQALETVQGLHAVEADKSIDALGTALPELPDSVLNDLASTTGALGDIGGLSWVFDPTLARGMGYYTGQVFEVEHPDSPGSLAGGGRYDRLVGRSLGKDVPACGFSLGFERIVNLLGTRRREAVAVLLDAEVSESRALHLMRALRAEGRTAASVPRSGKFAAQLARLEAWGYTSFMHLRADDTTPSSRPEERPLGSPPQT</sequence>
<feature type="domain" description="Aminoacyl-transfer RNA synthetases class-II family profile" evidence="11">
    <location>
        <begin position="9"/>
        <end position="342"/>
    </location>
</feature>
<dbReference type="PANTHER" id="PTHR11476">
    <property type="entry name" value="HISTIDYL-TRNA SYNTHETASE"/>
    <property type="match status" value="1"/>
</dbReference>
<evidence type="ECO:0000256" key="4">
    <source>
        <dbReference type="ARBA" id="ARBA00022741"/>
    </source>
</evidence>